<reference evidence="1 2" key="3">
    <citation type="journal article" date="2013" name="Rice">
        <title>Improvement of the Oryza sativa Nipponbare reference genome using next generation sequence and optical map data.</title>
        <authorList>
            <person name="Kawahara Y."/>
            <person name="de la Bastide M."/>
            <person name="Hamilton J.P."/>
            <person name="Kanamori H."/>
            <person name="McCombie W.R."/>
            <person name="Ouyang S."/>
            <person name="Schwartz D.C."/>
            <person name="Tanaka T."/>
            <person name="Wu J."/>
            <person name="Zhou S."/>
            <person name="Childs K.L."/>
            <person name="Davidson R.M."/>
            <person name="Lin H."/>
            <person name="Quesada-Ocampo L."/>
            <person name="Vaillancourt B."/>
            <person name="Sakai H."/>
            <person name="Lee S.S."/>
            <person name="Kim J."/>
            <person name="Numa H."/>
            <person name="Itoh T."/>
            <person name="Buell C.R."/>
            <person name="Matsumoto T."/>
        </authorList>
    </citation>
    <scope>NUCLEOTIDE SEQUENCE [LARGE SCALE GENOMIC DNA]</scope>
    <source>
        <strain evidence="2">cv. Nipponbare</strain>
    </source>
</reference>
<protein>
    <submittedName>
        <fullName evidence="1">Os05g0525850 protein</fullName>
    </submittedName>
</protein>
<sequence length="87" mass="9606">MHSCNIATTPVIVGRCIDSCMVHLSAMSTTFHTLLMSWSPCMRASTTSSMLPRARCCCTHWIMLVLSRSRSRAGFPVTNSNNTTPKL</sequence>
<evidence type="ECO:0000313" key="2">
    <source>
        <dbReference type="Proteomes" id="UP000059680"/>
    </source>
</evidence>
<evidence type="ECO:0000313" key="1">
    <source>
        <dbReference type="EMBL" id="BAS94986.1"/>
    </source>
</evidence>
<organism evidence="1 2">
    <name type="scientific">Oryza sativa subsp. japonica</name>
    <name type="common">Rice</name>
    <dbReference type="NCBI Taxonomy" id="39947"/>
    <lineage>
        <taxon>Eukaryota</taxon>
        <taxon>Viridiplantae</taxon>
        <taxon>Streptophyta</taxon>
        <taxon>Embryophyta</taxon>
        <taxon>Tracheophyta</taxon>
        <taxon>Spermatophyta</taxon>
        <taxon>Magnoliopsida</taxon>
        <taxon>Liliopsida</taxon>
        <taxon>Poales</taxon>
        <taxon>Poaceae</taxon>
        <taxon>BOP clade</taxon>
        <taxon>Oryzoideae</taxon>
        <taxon>Oryzeae</taxon>
        <taxon>Oryzinae</taxon>
        <taxon>Oryza</taxon>
        <taxon>Oryza sativa</taxon>
    </lineage>
</organism>
<dbReference type="FunCoup" id="A0A0P0WPN0">
    <property type="interactions" value="331"/>
</dbReference>
<keyword evidence="2" id="KW-1185">Reference proteome</keyword>
<accession>A0A0P0WPN0</accession>
<dbReference type="EMBL" id="AP014961">
    <property type="protein sequence ID" value="BAS94986.1"/>
    <property type="molecule type" value="Genomic_DNA"/>
</dbReference>
<reference evidence="1 2" key="2">
    <citation type="journal article" date="2013" name="Plant Cell Physiol.">
        <title>Rice Annotation Project Database (RAP-DB): an integrative and interactive database for rice genomics.</title>
        <authorList>
            <person name="Sakai H."/>
            <person name="Lee S.S."/>
            <person name="Tanaka T."/>
            <person name="Numa H."/>
            <person name="Kim J."/>
            <person name="Kawahara Y."/>
            <person name="Wakimoto H."/>
            <person name="Yang C.C."/>
            <person name="Iwamoto M."/>
            <person name="Abe T."/>
            <person name="Yamada Y."/>
            <person name="Muto A."/>
            <person name="Inokuchi H."/>
            <person name="Ikemura T."/>
            <person name="Matsumoto T."/>
            <person name="Sasaki T."/>
            <person name="Itoh T."/>
        </authorList>
    </citation>
    <scope>NUCLEOTIDE SEQUENCE [LARGE SCALE GENOMIC DNA]</scope>
    <source>
        <strain evidence="2">cv. Nipponbare</strain>
    </source>
</reference>
<dbReference type="Proteomes" id="UP000059680">
    <property type="component" value="Chromosome 5"/>
</dbReference>
<name>A0A0P0WPN0_ORYSJ</name>
<dbReference type="AlphaFoldDB" id="A0A0P0WPN0"/>
<proteinExistence type="predicted"/>
<reference evidence="2" key="1">
    <citation type="journal article" date="2005" name="Nature">
        <title>The map-based sequence of the rice genome.</title>
        <authorList>
            <consortium name="International rice genome sequencing project (IRGSP)"/>
            <person name="Matsumoto T."/>
            <person name="Wu J."/>
            <person name="Kanamori H."/>
            <person name="Katayose Y."/>
            <person name="Fujisawa M."/>
            <person name="Namiki N."/>
            <person name="Mizuno H."/>
            <person name="Yamamoto K."/>
            <person name="Antonio B.A."/>
            <person name="Baba T."/>
            <person name="Sakata K."/>
            <person name="Nagamura Y."/>
            <person name="Aoki H."/>
            <person name="Arikawa K."/>
            <person name="Arita K."/>
            <person name="Bito T."/>
            <person name="Chiden Y."/>
            <person name="Fujitsuka N."/>
            <person name="Fukunaka R."/>
            <person name="Hamada M."/>
            <person name="Harada C."/>
            <person name="Hayashi A."/>
            <person name="Hijishita S."/>
            <person name="Honda M."/>
            <person name="Hosokawa S."/>
            <person name="Ichikawa Y."/>
            <person name="Idonuma A."/>
            <person name="Iijima M."/>
            <person name="Ikeda M."/>
            <person name="Ikeno M."/>
            <person name="Ito K."/>
            <person name="Ito S."/>
            <person name="Ito T."/>
            <person name="Ito Y."/>
            <person name="Ito Y."/>
            <person name="Iwabuchi A."/>
            <person name="Kamiya K."/>
            <person name="Karasawa W."/>
            <person name="Kurita K."/>
            <person name="Katagiri S."/>
            <person name="Kikuta A."/>
            <person name="Kobayashi H."/>
            <person name="Kobayashi N."/>
            <person name="Machita K."/>
            <person name="Maehara T."/>
            <person name="Masukawa M."/>
            <person name="Mizubayashi T."/>
            <person name="Mukai Y."/>
            <person name="Nagasaki H."/>
            <person name="Nagata Y."/>
            <person name="Naito S."/>
            <person name="Nakashima M."/>
            <person name="Nakama Y."/>
            <person name="Nakamichi Y."/>
            <person name="Nakamura M."/>
            <person name="Meguro A."/>
            <person name="Negishi M."/>
            <person name="Ohta I."/>
            <person name="Ohta T."/>
            <person name="Okamoto M."/>
            <person name="Ono N."/>
            <person name="Saji S."/>
            <person name="Sakaguchi M."/>
            <person name="Sakai K."/>
            <person name="Shibata M."/>
            <person name="Shimokawa T."/>
            <person name="Song J."/>
            <person name="Takazaki Y."/>
            <person name="Terasawa K."/>
            <person name="Tsugane M."/>
            <person name="Tsuji K."/>
            <person name="Ueda S."/>
            <person name="Waki K."/>
            <person name="Yamagata H."/>
            <person name="Yamamoto M."/>
            <person name="Yamamoto S."/>
            <person name="Yamane H."/>
            <person name="Yoshiki S."/>
            <person name="Yoshihara R."/>
            <person name="Yukawa K."/>
            <person name="Zhong H."/>
            <person name="Yano M."/>
            <person name="Yuan Q."/>
            <person name="Ouyang S."/>
            <person name="Liu J."/>
            <person name="Jones K.M."/>
            <person name="Gansberger K."/>
            <person name="Moffat K."/>
            <person name="Hill J."/>
            <person name="Bera J."/>
            <person name="Fadrosh D."/>
            <person name="Jin S."/>
            <person name="Johri S."/>
            <person name="Kim M."/>
            <person name="Overton L."/>
            <person name="Reardon M."/>
            <person name="Tsitrin T."/>
            <person name="Vuong H."/>
            <person name="Weaver B."/>
            <person name="Ciecko A."/>
            <person name="Tallon L."/>
            <person name="Jackson J."/>
            <person name="Pai G."/>
            <person name="Aken S.V."/>
            <person name="Utterback T."/>
            <person name="Reidmuller S."/>
            <person name="Feldblyum T."/>
            <person name="Hsiao J."/>
            <person name="Zismann V."/>
            <person name="Iobst S."/>
            <person name="de Vazeille A.R."/>
            <person name="Buell C.R."/>
            <person name="Ying K."/>
            <person name="Li Y."/>
            <person name="Lu T."/>
            <person name="Huang Y."/>
            <person name="Zhao Q."/>
            <person name="Feng Q."/>
            <person name="Zhang L."/>
            <person name="Zhu J."/>
            <person name="Weng Q."/>
            <person name="Mu J."/>
            <person name="Lu Y."/>
            <person name="Fan D."/>
            <person name="Liu Y."/>
            <person name="Guan J."/>
            <person name="Zhang Y."/>
            <person name="Yu S."/>
            <person name="Liu X."/>
            <person name="Zhang Y."/>
            <person name="Hong G."/>
            <person name="Han B."/>
            <person name="Choisne N."/>
            <person name="Demange N."/>
            <person name="Orjeda G."/>
            <person name="Samain S."/>
            <person name="Cattolico L."/>
            <person name="Pelletier E."/>
            <person name="Couloux A."/>
            <person name="Segurens B."/>
            <person name="Wincker P."/>
            <person name="D'Hont A."/>
            <person name="Scarpelli C."/>
            <person name="Weissenbach J."/>
            <person name="Salanoubat M."/>
            <person name="Quetier F."/>
            <person name="Yu Y."/>
            <person name="Kim H.R."/>
            <person name="Rambo T."/>
            <person name="Currie J."/>
            <person name="Collura K."/>
            <person name="Luo M."/>
            <person name="Yang T."/>
            <person name="Ammiraju J.S.S."/>
            <person name="Engler F."/>
            <person name="Soderlund C."/>
            <person name="Wing R.A."/>
            <person name="Palmer L.E."/>
            <person name="de la Bastide M."/>
            <person name="Spiegel L."/>
            <person name="Nascimento L."/>
            <person name="Zutavern T."/>
            <person name="O'Shaughnessy A."/>
            <person name="Dike S."/>
            <person name="Dedhia N."/>
            <person name="Preston R."/>
            <person name="Balija V."/>
            <person name="McCombie W.R."/>
            <person name="Chow T."/>
            <person name="Chen H."/>
            <person name="Chung M."/>
            <person name="Chen C."/>
            <person name="Shaw J."/>
            <person name="Wu H."/>
            <person name="Hsiao K."/>
            <person name="Chao Y."/>
            <person name="Chu M."/>
            <person name="Cheng C."/>
            <person name="Hour A."/>
            <person name="Lee P."/>
            <person name="Lin S."/>
            <person name="Lin Y."/>
            <person name="Liou J."/>
            <person name="Liu S."/>
            <person name="Hsing Y."/>
            <person name="Raghuvanshi S."/>
            <person name="Mohanty A."/>
            <person name="Bharti A.K."/>
            <person name="Gaur A."/>
            <person name="Gupta V."/>
            <person name="Kumar D."/>
            <person name="Ravi V."/>
            <person name="Vij S."/>
            <person name="Kapur A."/>
            <person name="Khurana P."/>
            <person name="Khurana P."/>
            <person name="Khurana J.P."/>
            <person name="Tyagi A.K."/>
            <person name="Gaikwad K."/>
            <person name="Singh A."/>
            <person name="Dalal V."/>
            <person name="Srivastava S."/>
            <person name="Dixit A."/>
            <person name="Pal A.K."/>
            <person name="Ghazi I.A."/>
            <person name="Yadav M."/>
            <person name="Pandit A."/>
            <person name="Bhargava A."/>
            <person name="Sureshbabu K."/>
            <person name="Batra K."/>
            <person name="Sharma T.R."/>
            <person name="Mohapatra T."/>
            <person name="Singh N.K."/>
            <person name="Messing J."/>
            <person name="Nelson A.B."/>
            <person name="Fuks G."/>
            <person name="Kavchok S."/>
            <person name="Keizer G."/>
            <person name="Linton E."/>
            <person name="Llaca V."/>
            <person name="Song R."/>
            <person name="Tanyolac B."/>
            <person name="Young S."/>
            <person name="Ho-Il K."/>
            <person name="Hahn J.H."/>
            <person name="Sangsakoo G."/>
            <person name="Vanavichit A."/>
            <person name="de Mattos Luiz.A.T."/>
            <person name="Zimmer P.D."/>
            <person name="Malone G."/>
            <person name="Dellagostin O."/>
            <person name="de Oliveira A.C."/>
            <person name="Bevan M."/>
            <person name="Bancroft I."/>
            <person name="Minx P."/>
            <person name="Cordum H."/>
            <person name="Wilson R."/>
            <person name="Cheng Z."/>
            <person name="Jin W."/>
            <person name="Jiang J."/>
            <person name="Leong S.A."/>
            <person name="Iwama H."/>
            <person name="Gojobori T."/>
            <person name="Itoh T."/>
            <person name="Niimura Y."/>
            <person name="Fujii Y."/>
            <person name="Habara T."/>
            <person name="Sakai H."/>
            <person name="Sato Y."/>
            <person name="Wilson G."/>
            <person name="Kumar K."/>
            <person name="McCouch S."/>
            <person name="Juretic N."/>
            <person name="Hoen D."/>
            <person name="Wright S."/>
            <person name="Bruskiewich R."/>
            <person name="Bureau T."/>
            <person name="Miyao A."/>
            <person name="Hirochika H."/>
            <person name="Nishikawa T."/>
            <person name="Kadowaki K."/>
            <person name="Sugiura M."/>
            <person name="Burr B."/>
            <person name="Sasaki T."/>
        </authorList>
    </citation>
    <scope>NUCLEOTIDE SEQUENCE [LARGE SCALE GENOMIC DNA]</scope>
    <source>
        <strain evidence="2">cv. Nipponbare</strain>
    </source>
</reference>
<gene>
    <name evidence="1" type="ordered locus">Os05g0525850</name>
    <name evidence="1" type="ORF">OSNPB_050525850</name>
</gene>
<dbReference type="InParanoid" id="A0A0P0WPN0"/>
<dbReference type="PaxDb" id="39947-A0A0P0WPN0"/>
<dbReference type="Gramene" id="Os05t0525850-00">
    <property type="protein sequence ID" value="Os05t0525850-00"/>
    <property type="gene ID" value="Os05g0525850"/>
</dbReference>